<keyword evidence="1" id="KW-0812">Transmembrane</keyword>
<keyword evidence="1" id="KW-1133">Transmembrane helix</keyword>
<gene>
    <name evidence="2" type="ORF">C3B54_111154</name>
</gene>
<keyword evidence="1" id="KW-0472">Membrane</keyword>
<dbReference type="AlphaFoldDB" id="A0A2L2BR21"/>
<evidence type="ECO:0000313" key="2">
    <source>
        <dbReference type="EMBL" id="AVG24114.1"/>
    </source>
</evidence>
<evidence type="ECO:0000256" key="1">
    <source>
        <dbReference type="SAM" id="Phobius"/>
    </source>
</evidence>
<keyword evidence="3" id="KW-1185">Reference proteome</keyword>
<protein>
    <submittedName>
        <fullName evidence="2">Uncharacterized protein</fullName>
    </submittedName>
</protein>
<dbReference type="KEGG" id="psai:C3B54_111154"/>
<organism evidence="2 3">
    <name type="scientific">Pontimonas salivibrio</name>
    <dbReference type="NCBI Taxonomy" id="1159327"/>
    <lineage>
        <taxon>Bacteria</taxon>
        <taxon>Bacillati</taxon>
        <taxon>Actinomycetota</taxon>
        <taxon>Actinomycetes</taxon>
        <taxon>Micrococcales</taxon>
        <taxon>Microbacteriaceae</taxon>
        <taxon>Pontimonas</taxon>
    </lineage>
</organism>
<accession>A0A2L2BR21</accession>
<sequence>MKEKDANDARRAFDYQERWHGWGSPVGLGIFLLSVSGGLFLFFTGVGFLVANLEGLPQ</sequence>
<dbReference type="RefSeq" id="WP_158665562.1">
    <property type="nucleotide sequence ID" value="NZ_CP026923.1"/>
</dbReference>
<dbReference type="EMBL" id="CP026923">
    <property type="protein sequence ID" value="AVG24114.1"/>
    <property type="molecule type" value="Genomic_DNA"/>
</dbReference>
<reference evidence="2 3" key="1">
    <citation type="submission" date="2018-02" db="EMBL/GenBank/DDBJ databases">
        <title>Complete genome of the streamlined marine actinobacterium Pontimonas salivibrio CL-TW6 adapted to coastal planktonic lifestype.</title>
        <authorList>
            <person name="Cho B.C."/>
            <person name="Hardies S.C."/>
            <person name="Jang G.I."/>
            <person name="Hwang C.Y."/>
        </authorList>
    </citation>
    <scope>NUCLEOTIDE SEQUENCE [LARGE SCALE GENOMIC DNA]</scope>
    <source>
        <strain evidence="2 3">CL-TW6</strain>
    </source>
</reference>
<dbReference type="Proteomes" id="UP000243077">
    <property type="component" value="Chromosome"/>
</dbReference>
<evidence type="ECO:0000313" key="3">
    <source>
        <dbReference type="Proteomes" id="UP000243077"/>
    </source>
</evidence>
<name>A0A2L2BR21_9MICO</name>
<feature type="transmembrane region" description="Helical" evidence="1">
    <location>
        <begin position="28"/>
        <end position="51"/>
    </location>
</feature>
<proteinExistence type="predicted"/>